<gene>
    <name evidence="3" type="ORF">EHT25_24160</name>
</gene>
<dbReference type="RefSeq" id="WP_124877764.1">
    <property type="nucleotide sequence ID" value="NZ_RQJO01000011.1"/>
</dbReference>
<feature type="compositionally biased region" description="Basic and acidic residues" evidence="1">
    <location>
        <begin position="70"/>
        <end position="87"/>
    </location>
</feature>
<accession>A0A3P1BG10</accession>
<keyword evidence="2" id="KW-0472">Membrane</keyword>
<feature type="compositionally biased region" description="Low complexity" evidence="1">
    <location>
        <begin position="111"/>
        <end position="124"/>
    </location>
</feature>
<organism evidence="3 4">
    <name type="scientific">Larkinella rosea</name>
    <dbReference type="NCBI Taxonomy" id="2025312"/>
    <lineage>
        <taxon>Bacteria</taxon>
        <taxon>Pseudomonadati</taxon>
        <taxon>Bacteroidota</taxon>
        <taxon>Cytophagia</taxon>
        <taxon>Cytophagales</taxon>
        <taxon>Spirosomataceae</taxon>
        <taxon>Larkinella</taxon>
    </lineage>
</organism>
<evidence type="ECO:0000256" key="2">
    <source>
        <dbReference type="SAM" id="Phobius"/>
    </source>
</evidence>
<dbReference type="AlphaFoldDB" id="A0A3P1BG10"/>
<evidence type="ECO:0000256" key="1">
    <source>
        <dbReference type="SAM" id="MobiDB-lite"/>
    </source>
</evidence>
<feature type="region of interest" description="Disordered" evidence="1">
    <location>
        <begin position="184"/>
        <end position="208"/>
    </location>
</feature>
<evidence type="ECO:0000313" key="4">
    <source>
        <dbReference type="Proteomes" id="UP000271925"/>
    </source>
</evidence>
<name>A0A3P1BG10_9BACT</name>
<feature type="transmembrane region" description="Helical" evidence="2">
    <location>
        <begin position="36"/>
        <end position="58"/>
    </location>
</feature>
<reference evidence="3 4" key="1">
    <citation type="submission" date="2018-11" db="EMBL/GenBank/DDBJ databases">
        <authorList>
            <person name="Zhou Z."/>
            <person name="Wang G."/>
        </authorList>
    </citation>
    <scope>NUCLEOTIDE SEQUENCE [LARGE SCALE GENOMIC DNA]</scope>
    <source>
        <strain evidence="3 4">KCTC52004</strain>
    </source>
</reference>
<keyword evidence="2" id="KW-0812">Transmembrane</keyword>
<feature type="compositionally biased region" description="Polar residues" evidence="1">
    <location>
        <begin position="88"/>
        <end position="102"/>
    </location>
</feature>
<dbReference type="InterPro" id="IPR028994">
    <property type="entry name" value="Integrin_alpha_N"/>
</dbReference>
<feature type="compositionally biased region" description="Basic and acidic residues" evidence="1">
    <location>
        <begin position="184"/>
        <end position="196"/>
    </location>
</feature>
<comment type="caution">
    <text evidence="3">The sequence shown here is derived from an EMBL/GenBank/DDBJ whole genome shotgun (WGS) entry which is preliminary data.</text>
</comment>
<keyword evidence="4" id="KW-1185">Reference proteome</keyword>
<protein>
    <submittedName>
        <fullName evidence="3">Uncharacterized protein</fullName>
    </submittedName>
</protein>
<proteinExistence type="predicted"/>
<feature type="region of interest" description="Disordered" evidence="1">
    <location>
        <begin position="451"/>
        <end position="488"/>
    </location>
</feature>
<keyword evidence="2" id="KW-1133">Transmembrane helix</keyword>
<feature type="region of interest" description="Disordered" evidence="1">
    <location>
        <begin position="59"/>
        <end position="130"/>
    </location>
</feature>
<feature type="compositionally biased region" description="Polar residues" evidence="1">
    <location>
        <begin position="1"/>
        <end position="19"/>
    </location>
</feature>
<dbReference type="EMBL" id="RQJO01000011">
    <property type="protein sequence ID" value="RRA99732.1"/>
    <property type="molecule type" value="Genomic_DNA"/>
</dbReference>
<dbReference type="SUPFAM" id="SSF69318">
    <property type="entry name" value="Integrin alpha N-terminal domain"/>
    <property type="match status" value="1"/>
</dbReference>
<evidence type="ECO:0000313" key="3">
    <source>
        <dbReference type="EMBL" id="RRA99732.1"/>
    </source>
</evidence>
<feature type="compositionally biased region" description="Polar residues" evidence="1">
    <location>
        <begin position="463"/>
        <end position="482"/>
    </location>
</feature>
<feature type="region of interest" description="Disordered" evidence="1">
    <location>
        <begin position="1"/>
        <end position="30"/>
    </location>
</feature>
<dbReference type="Proteomes" id="UP000271925">
    <property type="component" value="Unassembled WGS sequence"/>
</dbReference>
<dbReference type="OrthoDB" id="919615at2"/>
<sequence length="488" mass="52075">MLPTSDSFDQPTQTGNDQATPVAKTGGKKLTGKQKAVLFAGLGGAAAIAGGSALAWGMSEEDGKANNNHPETKPAAETPTKVEEPKPSTETPSDSTHVSTSPRPEVAPNATSSHTTPSETSETPTPHEPMVATHVTDDMSFEDAFKTARAEVGPGGYFEWNDHLYNTYYKEEWEAMSEKQREDYAASLNDETRSESTHSASDNTSRADVKIGEYNGQTVALGDGDHDGDAEAIVFSDGKTGIIDRDNDGIMDTRVELDPETHTITAEAPLATTFAAPKLSDLDSFNNRPVSNETTPETKPVVVTTEYQGHTIVAGDTDHDGDAEVVIVDGTSGAVDTDNDGILETRIELDPNSHEVIASAPMTEVYNAPALSDFGTSQNQTTPANDTTPEVEVVTVNQDGHEVTMGDSNHDGYVDIVMLEDGKTVFDADGDHQFDTVAQVDMNTGEVLSAAPLEHPIEAPTMDSFSSDENRMASNDYDNNADVSDWVA</sequence>